<reference evidence="5 6" key="1">
    <citation type="journal article" date="2013" name="Int. J. Syst. Evol. Microbiol.">
        <title>Tumebacillus flagellatus sp. nov., an alpha-amylase/pullulanase-producing bacterium isolated from cassava wastewater.</title>
        <authorList>
            <person name="Wang Q."/>
            <person name="Xie N."/>
            <person name="Qin Y."/>
            <person name="Shen N."/>
            <person name="Zhu J."/>
            <person name="Mi H."/>
            <person name="Huang R."/>
        </authorList>
    </citation>
    <scope>NUCLEOTIDE SEQUENCE [LARGE SCALE GENOMIC DNA]</scope>
    <source>
        <strain evidence="5 6">GST4</strain>
    </source>
</reference>
<feature type="binding site" evidence="4">
    <location>
        <position position="109"/>
    </location>
    <ligand>
        <name>D-ribulose 5-phosphate</name>
        <dbReference type="ChEBI" id="CHEBI:58121"/>
    </ligand>
</feature>
<dbReference type="NCBIfam" id="TIGR01120">
    <property type="entry name" value="rpiB"/>
    <property type="match status" value="1"/>
</dbReference>
<sequence length="156" mass="16852">MKIAIAADHGGFSLKESVKKKLDAMGLEFHDFGTYSEESVDYPDYGIKVAEAVANGEFDRGILVCGTGLGMSIVANKVPGIRCALLHDTFSAKATREHNDTNVMAMGARVIGPGLADDIVELWLTTDYSGGRHQKRLDKIADIEKRYGQEEGVSGC</sequence>
<dbReference type="Pfam" id="PF02502">
    <property type="entry name" value="LacAB_rpiB"/>
    <property type="match status" value="1"/>
</dbReference>
<evidence type="ECO:0000313" key="6">
    <source>
        <dbReference type="Proteomes" id="UP000027931"/>
    </source>
</evidence>
<comment type="caution">
    <text evidence="5">The sequence shown here is derived from an EMBL/GenBank/DDBJ whole genome shotgun (WGS) entry which is preliminary data.</text>
</comment>
<feature type="active site" description="Proton acceptor" evidence="3">
    <location>
        <position position="65"/>
    </location>
</feature>
<dbReference type="RefSeq" id="WP_038087496.1">
    <property type="nucleotide sequence ID" value="NZ_JMIR01000012.1"/>
</dbReference>
<dbReference type="InterPro" id="IPR003500">
    <property type="entry name" value="RpiB_LacA_LacB"/>
</dbReference>
<name>A0A074MBR1_9BACL</name>
<evidence type="ECO:0000313" key="5">
    <source>
        <dbReference type="EMBL" id="KEO83352.1"/>
    </source>
</evidence>
<comment type="similarity">
    <text evidence="1">Belongs to the LacAB/RpiB family.</text>
</comment>
<dbReference type="InterPro" id="IPR051812">
    <property type="entry name" value="SPI_LacAB/RpiB"/>
</dbReference>
<evidence type="ECO:0000256" key="2">
    <source>
        <dbReference type="ARBA" id="ARBA00023235"/>
    </source>
</evidence>
<dbReference type="eggNOG" id="COG0698">
    <property type="taxonomic scope" value="Bacteria"/>
</dbReference>
<feature type="binding site" evidence="4">
    <location>
        <position position="136"/>
    </location>
    <ligand>
        <name>D-ribulose 5-phosphate</name>
        <dbReference type="ChEBI" id="CHEBI:58121"/>
    </ligand>
</feature>
<dbReference type="GO" id="GO:0016861">
    <property type="term" value="F:intramolecular oxidoreductase activity, interconverting aldoses and ketoses"/>
    <property type="evidence" value="ECO:0007669"/>
    <property type="project" value="UniProtKB-ARBA"/>
</dbReference>
<dbReference type="PIRSF" id="PIRSF005384">
    <property type="entry name" value="RpiB_LacA_B"/>
    <property type="match status" value="1"/>
</dbReference>
<dbReference type="GO" id="GO:0005975">
    <property type="term" value="P:carbohydrate metabolic process"/>
    <property type="evidence" value="ECO:0007669"/>
    <property type="project" value="InterPro"/>
</dbReference>
<dbReference type="PANTHER" id="PTHR43732:SF1">
    <property type="entry name" value="RIBOSE 5-PHOSPHATE ISOMERASE"/>
    <property type="match status" value="1"/>
</dbReference>
<evidence type="ECO:0000256" key="1">
    <source>
        <dbReference type="ARBA" id="ARBA00008754"/>
    </source>
</evidence>
<dbReference type="OrthoDB" id="1778624at2"/>
<protein>
    <submittedName>
        <fullName evidence="5">Ribose 5-phosphate isomerase</fullName>
    </submittedName>
</protein>
<dbReference type="SUPFAM" id="SSF89623">
    <property type="entry name" value="Ribose/Galactose isomerase RpiB/AlsB"/>
    <property type="match status" value="1"/>
</dbReference>
<keyword evidence="2 5" id="KW-0413">Isomerase</keyword>
<dbReference type="STRING" id="1157490.EL26_10265"/>
<accession>A0A074MBR1</accession>
<organism evidence="5 6">
    <name type="scientific">Tumebacillus flagellatus</name>
    <dbReference type="NCBI Taxonomy" id="1157490"/>
    <lineage>
        <taxon>Bacteria</taxon>
        <taxon>Bacillati</taxon>
        <taxon>Bacillota</taxon>
        <taxon>Bacilli</taxon>
        <taxon>Bacillales</taxon>
        <taxon>Alicyclobacillaceae</taxon>
        <taxon>Tumebacillus</taxon>
    </lineage>
</organism>
<dbReference type="InterPro" id="IPR004785">
    <property type="entry name" value="RpiB"/>
</dbReference>
<dbReference type="PANTHER" id="PTHR43732">
    <property type="entry name" value="RIBOSE 5-PHOSPHATE ISOMERASE-RELATED"/>
    <property type="match status" value="1"/>
</dbReference>
<dbReference type="NCBIfam" id="NF004051">
    <property type="entry name" value="PRK05571.1"/>
    <property type="match status" value="1"/>
</dbReference>
<dbReference type="EMBL" id="JMIR01000012">
    <property type="protein sequence ID" value="KEO83352.1"/>
    <property type="molecule type" value="Genomic_DNA"/>
</dbReference>
<keyword evidence="6" id="KW-1185">Reference proteome</keyword>
<feature type="binding site" evidence="4">
    <location>
        <position position="99"/>
    </location>
    <ligand>
        <name>D-ribulose 5-phosphate</name>
        <dbReference type="ChEBI" id="CHEBI:58121"/>
    </ligand>
</feature>
<proteinExistence type="inferred from homology"/>
<gene>
    <name evidence="5" type="ORF">EL26_10265</name>
</gene>
<feature type="binding site" evidence="4">
    <location>
        <begin position="8"/>
        <end position="9"/>
    </location>
    <ligand>
        <name>D-ribulose 5-phosphate</name>
        <dbReference type="ChEBI" id="CHEBI:58121"/>
    </ligand>
</feature>
<evidence type="ECO:0000256" key="3">
    <source>
        <dbReference type="PIRSR" id="PIRSR005384-1"/>
    </source>
</evidence>
<evidence type="ECO:0000256" key="4">
    <source>
        <dbReference type="PIRSR" id="PIRSR005384-2"/>
    </source>
</evidence>
<dbReference type="Proteomes" id="UP000027931">
    <property type="component" value="Unassembled WGS sequence"/>
</dbReference>
<dbReference type="AlphaFoldDB" id="A0A074MBR1"/>
<dbReference type="InterPro" id="IPR036569">
    <property type="entry name" value="RpiB_LacA_LacB_sf"/>
</dbReference>
<dbReference type="Gene3D" id="3.40.1400.10">
    <property type="entry name" value="Sugar-phosphate isomerase, RpiB/LacA/LacB"/>
    <property type="match status" value="1"/>
</dbReference>
<dbReference type="NCBIfam" id="TIGR00689">
    <property type="entry name" value="rpiB_lacA_lacB"/>
    <property type="match status" value="1"/>
</dbReference>
<feature type="binding site" evidence="4">
    <location>
        <begin position="66"/>
        <end position="70"/>
    </location>
    <ligand>
        <name>D-ribulose 5-phosphate</name>
        <dbReference type="ChEBI" id="CHEBI:58121"/>
    </ligand>
</feature>
<feature type="active site" description="Proton donor" evidence="3">
    <location>
        <position position="98"/>
    </location>
</feature>
<feature type="binding site" evidence="4">
    <location>
        <position position="132"/>
    </location>
    <ligand>
        <name>D-ribulose 5-phosphate</name>
        <dbReference type="ChEBI" id="CHEBI:58121"/>
    </ligand>
</feature>